<dbReference type="PANTHER" id="PTHR11802:SF254">
    <property type="entry name" value="SERINE CARBOXYPEPTIDASE-LIKE 20"/>
    <property type="match status" value="1"/>
</dbReference>
<accession>A0A0D2IVC8</accession>
<dbReference type="GO" id="GO:0004185">
    <property type="term" value="F:serine-type carboxypeptidase activity"/>
    <property type="evidence" value="ECO:0007669"/>
    <property type="project" value="UniProtKB-EC"/>
</dbReference>
<dbReference type="Gene3D" id="6.10.250.940">
    <property type="match status" value="1"/>
</dbReference>
<evidence type="ECO:0000256" key="1">
    <source>
        <dbReference type="ARBA" id="ARBA00009431"/>
    </source>
</evidence>
<dbReference type="EMBL" id="KK106144">
    <property type="protein sequence ID" value="KIY91912.1"/>
    <property type="molecule type" value="Genomic_DNA"/>
</dbReference>
<dbReference type="AlphaFoldDB" id="A0A0D2IVC8"/>
<dbReference type="GO" id="GO:0019748">
    <property type="term" value="P:secondary metabolic process"/>
    <property type="evidence" value="ECO:0007669"/>
    <property type="project" value="TreeGrafter"/>
</dbReference>
<comment type="similarity">
    <text evidence="1">Belongs to the peptidase S10 family.</text>
</comment>
<dbReference type="GeneID" id="25733773"/>
<dbReference type="SUPFAM" id="SSF53474">
    <property type="entry name" value="alpha/beta-Hydrolases"/>
    <property type="match status" value="1"/>
</dbReference>
<dbReference type="Proteomes" id="UP000054498">
    <property type="component" value="Unassembled WGS sequence"/>
</dbReference>
<gene>
    <name evidence="3" type="ORF">MNEG_16051</name>
</gene>
<feature type="region of interest" description="Disordered" evidence="2">
    <location>
        <begin position="111"/>
        <end position="133"/>
    </location>
</feature>
<dbReference type="InterPro" id="IPR029058">
    <property type="entry name" value="AB_hydrolase_fold"/>
</dbReference>
<evidence type="ECO:0000313" key="4">
    <source>
        <dbReference type="Proteomes" id="UP000054498"/>
    </source>
</evidence>
<proteinExistence type="inferred from homology"/>
<dbReference type="GO" id="GO:0016747">
    <property type="term" value="F:acyltransferase activity, transferring groups other than amino-acyl groups"/>
    <property type="evidence" value="ECO:0007669"/>
    <property type="project" value="TreeGrafter"/>
</dbReference>
<dbReference type="GO" id="GO:0006508">
    <property type="term" value="P:proteolysis"/>
    <property type="evidence" value="ECO:0007669"/>
    <property type="project" value="InterPro"/>
</dbReference>
<dbReference type="InterPro" id="IPR001563">
    <property type="entry name" value="Peptidase_S10"/>
</dbReference>
<dbReference type="OrthoDB" id="443318at2759"/>
<keyword evidence="3" id="KW-0645">Protease</keyword>
<organism evidence="3 4">
    <name type="scientific">Monoraphidium neglectum</name>
    <dbReference type="NCBI Taxonomy" id="145388"/>
    <lineage>
        <taxon>Eukaryota</taxon>
        <taxon>Viridiplantae</taxon>
        <taxon>Chlorophyta</taxon>
        <taxon>core chlorophytes</taxon>
        <taxon>Chlorophyceae</taxon>
        <taxon>CS clade</taxon>
        <taxon>Sphaeropleales</taxon>
        <taxon>Selenastraceae</taxon>
        <taxon>Monoraphidium</taxon>
    </lineage>
</organism>
<dbReference type="Gene3D" id="3.40.50.1820">
    <property type="entry name" value="alpha/beta hydrolase"/>
    <property type="match status" value="1"/>
</dbReference>
<reference evidence="3 4" key="1">
    <citation type="journal article" date="2013" name="BMC Genomics">
        <title>Reconstruction of the lipid metabolism for the microalga Monoraphidium neglectum from its genome sequence reveals characteristics suitable for biofuel production.</title>
        <authorList>
            <person name="Bogen C."/>
            <person name="Al-Dilaimi A."/>
            <person name="Albersmeier A."/>
            <person name="Wichmann J."/>
            <person name="Grundmann M."/>
            <person name="Rupp O."/>
            <person name="Lauersen K.J."/>
            <person name="Blifernez-Klassen O."/>
            <person name="Kalinowski J."/>
            <person name="Goesmann A."/>
            <person name="Mussgnug J.H."/>
            <person name="Kruse O."/>
        </authorList>
    </citation>
    <scope>NUCLEOTIDE SEQUENCE [LARGE SCALE GENOMIC DNA]</scope>
    <source>
        <strain evidence="3 4">SAG 48.87</strain>
    </source>
</reference>
<dbReference type="EC" id="3.4.16.5" evidence="3"/>
<dbReference type="KEGG" id="mng:MNEG_16051"/>
<dbReference type="Pfam" id="PF00450">
    <property type="entry name" value="Peptidase_S10"/>
    <property type="match status" value="1"/>
</dbReference>
<dbReference type="RefSeq" id="XP_013890932.1">
    <property type="nucleotide sequence ID" value="XM_014035478.1"/>
</dbReference>
<evidence type="ECO:0000256" key="2">
    <source>
        <dbReference type="SAM" id="MobiDB-lite"/>
    </source>
</evidence>
<feature type="compositionally biased region" description="Low complexity" evidence="2">
    <location>
        <begin position="119"/>
        <end position="133"/>
    </location>
</feature>
<sequence>MDTLGDALPNAVRAVVEGNRKGHKPYINIQGYMVGNGCTDEEYDGNALPPFAVGKSLISQHMYARLDRACDGSFYDAKSDGSCAQRLQDAREELAGLNVYNVLEECHHGPKIPPSALNPASDAAAPTPAGPAQQRRLREAQQLRERVAARYGALMRGHQGWPVTGGVKKGVVRNWAQLMGGLTHNPPCTDASEGDVWLNDPRVREALHAAPIDAAGAPWTICR</sequence>
<name>A0A0D2IVC8_9CHLO</name>
<protein>
    <submittedName>
        <fullName evidence="3">Cathepsin A</fullName>
        <ecNumber evidence="3">3.4.16.5</ecNumber>
    </submittedName>
</protein>
<keyword evidence="4" id="KW-1185">Reference proteome</keyword>
<evidence type="ECO:0000313" key="3">
    <source>
        <dbReference type="EMBL" id="KIY91912.1"/>
    </source>
</evidence>
<dbReference type="PANTHER" id="PTHR11802">
    <property type="entry name" value="SERINE PROTEASE FAMILY S10 SERINE CARBOXYPEPTIDASE"/>
    <property type="match status" value="1"/>
</dbReference>
<keyword evidence="3" id="KW-0121">Carboxypeptidase</keyword>
<keyword evidence="3" id="KW-0378">Hydrolase</keyword>